<evidence type="ECO:0000256" key="1">
    <source>
        <dbReference type="ARBA" id="ARBA00009437"/>
    </source>
</evidence>
<reference evidence="6 7" key="1">
    <citation type="journal article" date="2013" name="Genome Announc.">
        <title>Genome sequences for three denitrifying bacterial strains isolated from a uranium- and nitrate-contaminated subsurface environment.</title>
        <authorList>
            <person name="Venkatramanan R."/>
            <person name="Prakash O."/>
            <person name="Woyke T."/>
            <person name="Chain P."/>
            <person name="Goodwin L.A."/>
            <person name="Watson D."/>
            <person name="Brooks S."/>
            <person name="Kostka J.E."/>
            <person name="Green S.J."/>
        </authorList>
    </citation>
    <scope>NUCLEOTIDE SEQUENCE [LARGE SCALE GENOMIC DNA]</scope>
    <source>
        <strain evidence="6 7">1NES1</strain>
    </source>
</reference>
<dbReference type="PRINTS" id="PR00039">
    <property type="entry name" value="HTHLYSR"/>
</dbReference>
<dbReference type="InterPro" id="IPR000847">
    <property type="entry name" value="LysR_HTH_N"/>
</dbReference>
<evidence type="ECO:0000313" key="7">
    <source>
        <dbReference type="Proteomes" id="UP000005952"/>
    </source>
</evidence>
<dbReference type="PANTHER" id="PTHR30126">
    <property type="entry name" value="HTH-TYPE TRANSCRIPTIONAL REGULATOR"/>
    <property type="match status" value="1"/>
</dbReference>
<dbReference type="Gene3D" id="1.10.10.10">
    <property type="entry name" value="Winged helix-like DNA-binding domain superfamily/Winged helix DNA-binding domain"/>
    <property type="match status" value="1"/>
</dbReference>
<dbReference type="CDD" id="cd05466">
    <property type="entry name" value="PBP2_LTTR_substrate"/>
    <property type="match status" value="1"/>
</dbReference>
<evidence type="ECO:0000259" key="5">
    <source>
        <dbReference type="PROSITE" id="PS50931"/>
    </source>
</evidence>
<organism evidence="6 7">
    <name type="scientific">Hyphomicrobium denitrificans 1NES1</name>
    <dbReference type="NCBI Taxonomy" id="670307"/>
    <lineage>
        <taxon>Bacteria</taxon>
        <taxon>Pseudomonadati</taxon>
        <taxon>Pseudomonadota</taxon>
        <taxon>Alphaproteobacteria</taxon>
        <taxon>Hyphomicrobiales</taxon>
        <taxon>Hyphomicrobiaceae</taxon>
        <taxon>Hyphomicrobium</taxon>
    </lineage>
</organism>
<dbReference type="STRING" id="670307.HYPDE_38758"/>
<evidence type="ECO:0000256" key="4">
    <source>
        <dbReference type="ARBA" id="ARBA00023163"/>
    </source>
</evidence>
<dbReference type="AlphaFoldDB" id="N0BG39"/>
<dbReference type="FunFam" id="1.10.10.10:FF:000001">
    <property type="entry name" value="LysR family transcriptional regulator"/>
    <property type="match status" value="1"/>
</dbReference>
<evidence type="ECO:0000256" key="3">
    <source>
        <dbReference type="ARBA" id="ARBA00023125"/>
    </source>
</evidence>
<dbReference type="SUPFAM" id="SSF53850">
    <property type="entry name" value="Periplasmic binding protein-like II"/>
    <property type="match status" value="1"/>
</dbReference>
<feature type="domain" description="HTH lysR-type" evidence="5">
    <location>
        <begin position="13"/>
        <end position="70"/>
    </location>
</feature>
<comment type="similarity">
    <text evidence="1">Belongs to the LysR transcriptional regulatory family.</text>
</comment>
<accession>N0BG39</accession>
<dbReference type="HOGENOM" id="CLU_039613_6_5_5"/>
<dbReference type="Gene3D" id="3.40.190.290">
    <property type="match status" value="1"/>
</dbReference>
<keyword evidence="2" id="KW-0805">Transcription regulation</keyword>
<dbReference type="Pfam" id="PF00126">
    <property type="entry name" value="HTH_1"/>
    <property type="match status" value="1"/>
</dbReference>
<protein>
    <submittedName>
        <fullName evidence="6">LysR family transcriptional regulator</fullName>
    </submittedName>
</protein>
<dbReference type="SUPFAM" id="SSF46785">
    <property type="entry name" value="Winged helix' DNA-binding domain"/>
    <property type="match status" value="1"/>
</dbReference>
<dbReference type="InterPro" id="IPR005119">
    <property type="entry name" value="LysR_subst-bd"/>
</dbReference>
<keyword evidence="4" id="KW-0804">Transcription</keyword>
<dbReference type="PANTHER" id="PTHR30126:SF40">
    <property type="entry name" value="HTH-TYPE TRANSCRIPTIONAL REGULATOR GLTR"/>
    <property type="match status" value="1"/>
</dbReference>
<dbReference type="GO" id="GO:0003700">
    <property type="term" value="F:DNA-binding transcription factor activity"/>
    <property type="evidence" value="ECO:0007669"/>
    <property type="project" value="InterPro"/>
</dbReference>
<dbReference type="eggNOG" id="COG0583">
    <property type="taxonomic scope" value="Bacteria"/>
</dbReference>
<evidence type="ECO:0000256" key="2">
    <source>
        <dbReference type="ARBA" id="ARBA00023015"/>
    </source>
</evidence>
<dbReference type="EMBL" id="CP005587">
    <property type="protein sequence ID" value="AGK59421.1"/>
    <property type="molecule type" value="Genomic_DNA"/>
</dbReference>
<dbReference type="KEGG" id="hdt:HYPDE_38758"/>
<dbReference type="InterPro" id="IPR036388">
    <property type="entry name" value="WH-like_DNA-bd_sf"/>
</dbReference>
<dbReference type="GO" id="GO:0000976">
    <property type="term" value="F:transcription cis-regulatory region binding"/>
    <property type="evidence" value="ECO:0007669"/>
    <property type="project" value="TreeGrafter"/>
</dbReference>
<dbReference type="Proteomes" id="UP000005952">
    <property type="component" value="Chromosome"/>
</dbReference>
<keyword evidence="7" id="KW-1185">Reference proteome</keyword>
<evidence type="ECO:0000313" key="6">
    <source>
        <dbReference type="EMBL" id="AGK59421.1"/>
    </source>
</evidence>
<keyword evidence="3" id="KW-0238">DNA-binding</keyword>
<dbReference type="PROSITE" id="PS50931">
    <property type="entry name" value="HTH_LYSR"/>
    <property type="match status" value="1"/>
</dbReference>
<dbReference type="Pfam" id="PF03466">
    <property type="entry name" value="LysR_substrate"/>
    <property type="match status" value="1"/>
</dbReference>
<gene>
    <name evidence="6" type="ORF">HYPDE_38758</name>
</gene>
<proteinExistence type="inferred from homology"/>
<sequence length="324" mass="35655">MHGMTVHQSRLPFDLHALEAFLAVCEARSMAAAAKKLSLTQPAISQAIADLETKMRVKLFDRSVRPIALTPAGEIMRQRASALLSEARQITTAIRHTARGRLALIRAGLVDSLSRALTGPVASFLAEHAEQVSVQSGLTAAHAGALLTRNLDLFIGVDDMSDIEGLDRFELLNEPYILVFPEKAKVPRSIADLAQAADRLPFLRYSARSRTGIDIERHLRRLNIDFPHGLEFDTPFGVTDMVARGKGFAISTPVCVAETAFDGNRIRTAPLPGPSLRRTLTLVSRRQELGTLPRDLTRACKVALERSVIAGLRETMPWLRDELR</sequence>
<dbReference type="InterPro" id="IPR036390">
    <property type="entry name" value="WH_DNA-bd_sf"/>
</dbReference>
<name>N0BG39_9HYPH</name>